<feature type="transmembrane region" description="Helical" evidence="5">
    <location>
        <begin position="21"/>
        <end position="40"/>
    </location>
</feature>
<keyword evidence="7" id="KW-1185">Reference proteome</keyword>
<evidence type="ECO:0000256" key="1">
    <source>
        <dbReference type="ARBA" id="ARBA00004141"/>
    </source>
</evidence>
<keyword evidence="2 5" id="KW-0812">Transmembrane</keyword>
<dbReference type="RefSeq" id="WP_151673114.1">
    <property type="nucleotide sequence ID" value="NZ_BKCG01000002.1"/>
</dbReference>
<name>A0A5J4J3M1_9FLAO</name>
<evidence type="ECO:0000256" key="4">
    <source>
        <dbReference type="ARBA" id="ARBA00023136"/>
    </source>
</evidence>
<dbReference type="AlphaFoldDB" id="A0A5J4J3M1"/>
<evidence type="ECO:0000256" key="5">
    <source>
        <dbReference type="SAM" id="Phobius"/>
    </source>
</evidence>
<keyword evidence="4 5" id="KW-0472">Membrane</keyword>
<reference evidence="6 7" key="1">
    <citation type="submission" date="2019-08" db="EMBL/GenBank/DDBJ databases">
        <title>Draft genome sequence of Ulvibacter marinus type strain NBRC 109484.</title>
        <authorList>
            <person name="Kawano K."/>
            <person name="Ushijima N."/>
            <person name="Kihara M."/>
            <person name="Itoh H."/>
        </authorList>
    </citation>
    <scope>NUCLEOTIDE SEQUENCE [LARGE SCALE GENOMIC DNA]</scope>
    <source>
        <strain evidence="6 7">NBRC 109484</strain>
    </source>
</reference>
<feature type="transmembrane region" description="Helical" evidence="5">
    <location>
        <begin position="107"/>
        <end position="131"/>
    </location>
</feature>
<dbReference type="OrthoDB" id="9808930at2"/>
<dbReference type="Proteomes" id="UP000326509">
    <property type="component" value="Unassembled WGS sequence"/>
</dbReference>
<evidence type="ECO:0000313" key="6">
    <source>
        <dbReference type="EMBL" id="GER59037.1"/>
    </source>
</evidence>
<dbReference type="EMBL" id="BKCG01000002">
    <property type="protein sequence ID" value="GER59037.1"/>
    <property type="molecule type" value="Genomic_DNA"/>
</dbReference>
<feature type="transmembrane region" description="Helical" evidence="5">
    <location>
        <begin position="61"/>
        <end position="87"/>
    </location>
</feature>
<comment type="caution">
    <text evidence="6">The sequence shown here is derived from an EMBL/GenBank/DDBJ whole genome shotgun (WGS) entry which is preliminary data.</text>
</comment>
<evidence type="ECO:0008006" key="8">
    <source>
        <dbReference type="Google" id="ProtNLM"/>
    </source>
</evidence>
<evidence type="ECO:0000313" key="7">
    <source>
        <dbReference type="Proteomes" id="UP000326509"/>
    </source>
</evidence>
<gene>
    <name evidence="6" type="ORF">ULMA_11450</name>
</gene>
<dbReference type="Pfam" id="PF09685">
    <property type="entry name" value="MamF_MmsF"/>
    <property type="match status" value="1"/>
</dbReference>
<sequence>MEQSTTENNKNIGALMHGSTFLKYCFPFANFFAPLLLWTLHKEKPFLDYHGKQVINFQLSILVYAFGIGLLSLPFVAIFASDFIGLIDTIDNSSYNDHNYALGNLGGYITLLFVFGMLFLGLFLFELYYVITATIKASKGEYFKYPLCIPFIPTETNTNQPEILTDEIISEENISEEDL</sequence>
<protein>
    <recommendedName>
        <fullName evidence="8">DUF4870 domain-containing protein</fullName>
    </recommendedName>
</protein>
<proteinExistence type="predicted"/>
<evidence type="ECO:0000256" key="3">
    <source>
        <dbReference type="ARBA" id="ARBA00022989"/>
    </source>
</evidence>
<dbReference type="InterPro" id="IPR019109">
    <property type="entry name" value="MamF_MmsF"/>
</dbReference>
<evidence type="ECO:0000256" key="2">
    <source>
        <dbReference type="ARBA" id="ARBA00022692"/>
    </source>
</evidence>
<accession>A0A5J4J3M1</accession>
<organism evidence="6 7">
    <name type="scientific">Patiriisocius marinus</name>
    <dbReference type="NCBI Taxonomy" id="1397112"/>
    <lineage>
        <taxon>Bacteria</taxon>
        <taxon>Pseudomonadati</taxon>
        <taxon>Bacteroidota</taxon>
        <taxon>Flavobacteriia</taxon>
        <taxon>Flavobacteriales</taxon>
        <taxon>Flavobacteriaceae</taxon>
        <taxon>Patiriisocius</taxon>
    </lineage>
</organism>
<keyword evidence="3 5" id="KW-1133">Transmembrane helix</keyword>
<comment type="subcellular location">
    <subcellularLocation>
        <location evidence="1">Membrane</location>
        <topology evidence="1">Multi-pass membrane protein</topology>
    </subcellularLocation>
</comment>